<organism evidence="1">
    <name type="scientific">[Ruminococcus] torques</name>
    <dbReference type="NCBI Taxonomy" id="33039"/>
    <lineage>
        <taxon>Bacteria</taxon>
        <taxon>Bacillati</taxon>
        <taxon>Bacillota</taxon>
        <taxon>Clostridia</taxon>
        <taxon>Lachnospirales</taxon>
        <taxon>Lachnospiraceae</taxon>
        <taxon>Mediterraneibacter</taxon>
    </lineage>
</organism>
<accession>A0A6N3DP17</accession>
<dbReference type="EMBL" id="CACRUQ010000017">
    <property type="protein sequence ID" value="VYU29514.1"/>
    <property type="molecule type" value="Genomic_DNA"/>
</dbReference>
<sequence>MQWRISAAYSILQRKTDKAFKINEIRCFVMQSDRRLSGEKGVRECIERTVTAG</sequence>
<evidence type="ECO:0000313" key="1">
    <source>
        <dbReference type="EMBL" id="VYU29514.1"/>
    </source>
</evidence>
<dbReference type="AlphaFoldDB" id="A0A6N3DP17"/>
<proteinExistence type="predicted"/>
<name>A0A6N3DP17_9FIRM</name>
<reference evidence="1" key="1">
    <citation type="submission" date="2019-11" db="EMBL/GenBank/DDBJ databases">
        <authorList>
            <person name="Feng L."/>
        </authorList>
    </citation>
    <scope>NUCLEOTIDE SEQUENCE</scope>
    <source>
        <strain evidence="1">RtorquesLFYP15</strain>
    </source>
</reference>
<gene>
    <name evidence="1" type="ORF">RTLFYP15_01997</name>
</gene>
<protein>
    <submittedName>
        <fullName evidence="1">Uncharacterized protein</fullName>
    </submittedName>
</protein>